<dbReference type="SUPFAM" id="SSF52954">
    <property type="entry name" value="Class II aaRS ABD-related"/>
    <property type="match status" value="1"/>
</dbReference>
<dbReference type="Proteomes" id="UP000177117">
    <property type="component" value="Unassembled WGS sequence"/>
</dbReference>
<feature type="domain" description="Aminoacyl-transfer RNA synthetases class-II family profile" evidence="7">
    <location>
        <begin position="1"/>
        <end position="321"/>
    </location>
</feature>
<sequence length="415" mass="47545">MHDILPEEQKYWRYVLKRAESLAEDYSFERITTPVVESMELFLRSAGAGSDIIEKEIYTFKTKGGDDLALRPEGTASIVRAYLENGMNVRPHPVKLYYHGPMFRHDQPQHGRFRQHFQFGVETIGDASEIIDAELIFLAYKLLNSLGLDNYNVHINSMGDSSCRPAYIRTLKDFYKNRTKKVCAQCRVRFKKNVLRMLDCKEESCKEVSKDAPPIVDFLDEDCKRHFKKVLEVLDEAKIPYIMNPHLVRGLDYYTRTVFEFIPDENSKSQLTVVAGGRYDRLIDLLGGSKTPAAGWAMGLDRIILALKENEISVLEIGLKPKVFLVQLGDAAKRKSLVLFENLRKSGIEVKSSLGRDSIKSQLRIAHRLGVKHTLIFGQKEALEDTIIIREMDTGIQETVLLEKVVDMMKKRLKK</sequence>
<comment type="subunit">
    <text evidence="5">Homodimer.</text>
</comment>
<dbReference type="PANTHER" id="PTHR43707:SF1">
    <property type="entry name" value="HISTIDINE--TRNA LIGASE, MITOCHONDRIAL-RELATED"/>
    <property type="match status" value="1"/>
</dbReference>
<evidence type="ECO:0000313" key="8">
    <source>
        <dbReference type="EMBL" id="OGN01936.1"/>
    </source>
</evidence>
<feature type="binding site" evidence="6">
    <location>
        <begin position="73"/>
        <end position="75"/>
    </location>
    <ligand>
        <name>L-histidine</name>
        <dbReference type="ChEBI" id="CHEBI:57595"/>
    </ligand>
</feature>
<dbReference type="PIRSF" id="PIRSF001549">
    <property type="entry name" value="His-tRNA_synth"/>
    <property type="match status" value="1"/>
</dbReference>
<keyword evidence="5" id="KW-0648">Protein biosynthesis</keyword>
<dbReference type="GO" id="GO:0004821">
    <property type="term" value="F:histidine-tRNA ligase activity"/>
    <property type="evidence" value="ECO:0007669"/>
    <property type="project" value="UniProtKB-UniRule"/>
</dbReference>
<keyword evidence="2 5" id="KW-0547">Nucleotide-binding</keyword>
<dbReference type="EC" id="6.1.1.21" evidence="5"/>
<keyword evidence="5 8" id="KW-0436">Ligase</keyword>
<keyword evidence="3 5" id="KW-0030">Aminoacyl-tRNA synthetase</keyword>
<evidence type="ECO:0000256" key="6">
    <source>
        <dbReference type="PIRSR" id="PIRSR001549-1"/>
    </source>
</evidence>
<evidence type="ECO:0000256" key="5">
    <source>
        <dbReference type="HAMAP-Rule" id="MF_00127"/>
    </source>
</evidence>
<evidence type="ECO:0000313" key="9">
    <source>
        <dbReference type="Proteomes" id="UP000177117"/>
    </source>
</evidence>
<comment type="caution">
    <text evidence="8">The sequence shown here is derived from an EMBL/GenBank/DDBJ whole genome shotgun (WGS) entry which is preliminary data.</text>
</comment>
<protein>
    <recommendedName>
        <fullName evidence="5">Histidine--tRNA ligase</fullName>
        <ecNumber evidence="5">6.1.1.21</ecNumber>
    </recommendedName>
    <alternativeName>
        <fullName evidence="5">Histidyl-tRNA synthetase</fullName>
        <shortName evidence="5">HisRS</shortName>
    </alternativeName>
</protein>
<proteinExistence type="inferred from homology"/>
<dbReference type="InterPro" id="IPR006195">
    <property type="entry name" value="aa-tRNA-synth_II"/>
</dbReference>
<gene>
    <name evidence="5" type="primary">hisS</name>
    <name evidence="8" type="ORF">A2650_00035</name>
</gene>
<organism evidence="8 9">
    <name type="scientific">Candidatus Yanofskybacteria bacterium RIFCSPHIGHO2_01_FULL_41_53</name>
    <dbReference type="NCBI Taxonomy" id="1802663"/>
    <lineage>
        <taxon>Bacteria</taxon>
        <taxon>Candidatus Yanofskyibacteriota</taxon>
    </lineage>
</organism>
<dbReference type="EMBL" id="MGJD01000002">
    <property type="protein sequence ID" value="OGN01936.1"/>
    <property type="molecule type" value="Genomic_DNA"/>
</dbReference>
<dbReference type="HAMAP" id="MF_00127">
    <property type="entry name" value="His_tRNA_synth"/>
    <property type="match status" value="1"/>
</dbReference>
<name>A0A1F8EPL2_9BACT</name>
<evidence type="ECO:0000259" key="7">
    <source>
        <dbReference type="PROSITE" id="PS50862"/>
    </source>
</evidence>
<dbReference type="InterPro" id="IPR004516">
    <property type="entry name" value="HisRS/HisZ"/>
</dbReference>
<feature type="binding site" evidence="6">
    <location>
        <position position="249"/>
    </location>
    <ligand>
        <name>L-histidine</name>
        <dbReference type="ChEBI" id="CHEBI:57595"/>
    </ligand>
</feature>
<dbReference type="SUPFAM" id="SSF55681">
    <property type="entry name" value="Class II aaRS and biotin synthetases"/>
    <property type="match status" value="1"/>
</dbReference>
<reference evidence="8 9" key="1">
    <citation type="journal article" date="2016" name="Nat. Commun.">
        <title>Thousands of microbial genomes shed light on interconnected biogeochemical processes in an aquifer system.</title>
        <authorList>
            <person name="Anantharaman K."/>
            <person name="Brown C.T."/>
            <person name="Hug L.A."/>
            <person name="Sharon I."/>
            <person name="Castelle C.J."/>
            <person name="Probst A.J."/>
            <person name="Thomas B.C."/>
            <person name="Singh A."/>
            <person name="Wilkins M.J."/>
            <person name="Karaoz U."/>
            <person name="Brodie E.L."/>
            <person name="Williams K.H."/>
            <person name="Hubbard S.S."/>
            <person name="Banfield J.F."/>
        </authorList>
    </citation>
    <scope>NUCLEOTIDE SEQUENCE [LARGE SCALE GENOMIC DNA]</scope>
</reference>
<dbReference type="InterPro" id="IPR015807">
    <property type="entry name" value="His-tRNA-ligase"/>
</dbReference>
<dbReference type="GO" id="GO:0005524">
    <property type="term" value="F:ATP binding"/>
    <property type="evidence" value="ECO:0007669"/>
    <property type="project" value="UniProtKB-UniRule"/>
</dbReference>
<comment type="catalytic activity">
    <reaction evidence="4 5">
        <text>tRNA(His) + L-histidine + ATP = L-histidyl-tRNA(His) + AMP + diphosphate + H(+)</text>
        <dbReference type="Rhea" id="RHEA:17313"/>
        <dbReference type="Rhea" id="RHEA-COMP:9665"/>
        <dbReference type="Rhea" id="RHEA-COMP:9689"/>
        <dbReference type="ChEBI" id="CHEBI:15378"/>
        <dbReference type="ChEBI" id="CHEBI:30616"/>
        <dbReference type="ChEBI" id="CHEBI:33019"/>
        <dbReference type="ChEBI" id="CHEBI:57595"/>
        <dbReference type="ChEBI" id="CHEBI:78442"/>
        <dbReference type="ChEBI" id="CHEBI:78527"/>
        <dbReference type="ChEBI" id="CHEBI:456215"/>
        <dbReference type="EC" id="6.1.1.21"/>
    </reaction>
</comment>
<dbReference type="AlphaFoldDB" id="A0A1F8EPL2"/>
<dbReference type="GO" id="GO:0005737">
    <property type="term" value="C:cytoplasm"/>
    <property type="evidence" value="ECO:0007669"/>
    <property type="project" value="UniProtKB-SubCell"/>
</dbReference>
<evidence type="ECO:0000256" key="4">
    <source>
        <dbReference type="ARBA" id="ARBA00047639"/>
    </source>
</evidence>
<dbReference type="PROSITE" id="PS50862">
    <property type="entry name" value="AA_TRNA_LIGASE_II"/>
    <property type="match status" value="1"/>
</dbReference>
<dbReference type="GO" id="GO:0006427">
    <property type="term" value="P:histidyl-tRNA aminoacylation"/>
    <property type="evidence" value="ECO:0007669"/>
    <property type="project" value="UniProtKB-UniRule"/>
</dbReference>
<evidence type="ECO:0000256" key="1">
    <source>
        <dbReference type="ARBA" id="ARBA00008226"/>
    </source>
</evidence>
<comment type="similarity">
    <text evidence="1 5">Belongs to the class-II aminoacyl-tRNA synthetase family.</text>
</comment>
<feature type="binding site" evidence="6">
    <location>
        <position position="122"/>
    </location>
    <ligand>
        <name>L-histidine</name>
        <dbReference type="ChEBI" id="CHEBI:57595"/>
    </ligand>
</feature>
<dbReference type="CDD" id="cd00773">
    <property type="entry name" value="HisRS-like_core"/>
    <property type="match status" value="1"/>
</dbReference>
<dbReference type="Gene3D" id="3.40.50.800">
    <property type="entry name" value="Anticodon-binding domain"/>
    <property type="match status" value="1"/>
</dbReference>
<keyword evidence="5" id="KW-0963">Cytoplasm</keyword>
<dbReference type="Gene3D" id="3.30.930.10">
    <property type="entry name" value="Bira Bifunctional Protein, Domain 2"/>
    <property type="match status" value="1"/>
</dbReference>
<evidence type="ECO:0000256" key="3">
    <source>
        <dbReference type="ARBA" id="ARBA00023146"/>
    </source>
</evidence>
<evidence type="ECO:0000256" key="2">
    <source>
        <dbReference type="ARBA" id="ARBA00022741"/>
    </source>
</evidence>
<keyword evidence="5" id="KW-0067">ATP-binding</keyword>
<dbReference type="InterPro" id="IPR041715">
    <property type="entry name" value="HisRS-like_core"/>
</dbReference>
<dbReference type="InterPro" id="IPR036621">
    <property type="entry name" value="Anticodon-bd_dom_sf"/>
</dbReference>
<dbReference type="Pfam" id="PF13393">
    <property type="entry name" value="tRNA-synt_His"/>
    <property type="match status" value="1"/>
</dbReference>
<feature type="binding site" evidence="6">
    <location>
        <begin position="253"/>
        <end position="254"/>
    </location>
    <ligand>
        <name>L-histidine</name>
        <dbReference type="ChEBI" id="CHEBI:57595"/>
    </ligand>
</feature>
<feature type="binding site" evidence="6">
    <location>
        <position position="104"/>
    </location>
    <ligand>
        <name>L-histidine</name>
        <dbReference type="ChEBI" id="CHEBI:57595"/>
    </ligand>
</feature>
<dbReference type="InterPro" id="IPR045864">
    <property type="entry name" value="aa-tRNA-synth_II/BPL/LPL"/>
</dbReference>
<comment type="subcellular location">
    <subcellularLocation>
        <location evidence="5">Cytoplasm</location>
    </subcellularLocation>
</comment>
<dbReference type="Pfam" id="PF03129">
    <property type="entry name" value="HGTP_anticodon"/>
    <property type="match status" value="1"/>
</dbReference>
<dbReference type="InterPro" id="IPR004154">
    <property type="entry name" value="Anticodon-bd"/>
</dbReference>
<feature type="binding site" evidence="6">
    <location>
        <position position="118"/>
    </location>
    <ligand>
        <name>L-histidine</name>
        <dbReference type="ChEBI" id="CHEBI:57595"/>
    </ligand>
</feature>
<dbReference type="PANTHER" id="PTHR43707">
    <property type="entry name" value="HISTIDYL-TRNA SYNTHETASE"/>
    <property type="match status" value="1"/>
</dbReference>
<accession>A0A1F8EPL2</accession>
<dbReference type="NCBIfam" id="TIGR00442">
    <property type="entry name" value="hisS"/>
    <property type="match status" value="1"/>
</dbReference>